<name>A0A7W7BV00_9MICO</name>
<proteinExistence type="predicted"/>
<keyword evidence="3" id="KW-1185">Reference proteome</keyword>
<dbReference type="InterPro" id="IPR003870">
    <property type="entry name" value="DUF222"/>
</dbReference>
<evidence type="ECO:0000313" key="2">
    <source>
        <dbReference type="EMBL" id="MBB4668104.1"/>
    </source>
</evidence>
<dbReference type="EMBL" id="JACHMD010000001">
    <property type="protein sequence ID" value="MBB4668104.1"/>
    <property type="molecule type" value="Genomic_DNA"/>
</dbReference>
<organism evidence="2 3">
    <name type="scientific">Microbacterium marinum</name>
    <dbReference type="NCBI Taxonomy" id="421115"/>
    <lineage>
        <taxon>Bacteria</taxon>
        <taxon>Bacillati</taxon>
        <taxon>Actinomycetota</taxon>
        <taxon>Actinomycetes</taxon>
        <taxon>Micrococcales</taxon>
        <taxon>Microbacteriaceae</taxon>
        <taxon>Microbacterium</taxon>
    </lineage>
</organism>
<evidence type="ECO:0000313" key="3">
    <source>
        <dbReference type="Proteomes" id="UP000573729"/>
    </source>
</evidence>
<accession>A0A7W7BV00</accession>
<protein>
    <recommendedName>
        <fullName evidence="1">DUF222 domain-containing protein</fullName>
    </recommendedName>
</protein>
<dbReference type="RefSeq" id="WP_184219601.1">
    <property type="nucleotide sequence ID" value="NZ_JACHMD010000001.1"/>
</dbReference>
<gene>
    <name evidence="2" type="ORF">BKA24_002813</name>
</gene>
<sequence length="452" mass="48673">MSSPAETPGSDAFTASLAGLAHGMAGLAQDSAAVQIREMRLLAAAAALAEKTAAGSPARVREQDMVLRSISAELGAIMRVADRTMQRRIDEARTIVEDYPTVLEAWEAGRIVRGHVLAIVAAGSVLPPDLRGQFADAAIPKCERDTPNRVRPALEMLAQHLHPRSFSERHEEASAGRCVRIVPGGDGMSELIARMPTAIAEGIHDRLTRMGRAVIDTRGERAAAAGLGVGCDDDDASRAEIVATDARTMDQVRADLFADLLLAGTPALDDTKDTSAGPLGKIRARIQVVIPAHSLAGDDHDACDLVGRSPIDPATARVLAAGNTQWERLVTHPVTGAVLAVDSYRVPEKMRRYLQARDQHCRFPGCRQAAVRCEIDHNHDRALGGKTDCGNLCHLCQRHHSMKQFTCWRVRQLTGGVLEWTSPLGRIYREDAPTPAVAFTPADTRSTEAAPF</sequence>
<dbReference type="CDD" id="cd00085">
    <property type="entry name" value="HNHc"/>
    <property type="match status" value="1"/>
</dbReference>
<dbReference type="Pfam" id="PF02720">
    <property type="entry name" value="DUF222"/>
    <property type="match status" value="1"/>
</dbReference>
<reference evidence="2 3" key="1">
    <citation type="submission" date="2020-08" db="EMBL/GenBank/DDBJ databases">
        <title>Sequencing the genomes of 1000 actinobacteria strains.</title>
        <authorList>
            <person name="Klenk H.-P."/>
        </authorList>
    </citation>
    <scope>NUCLEOTIDE SEQUENCE [LARGE SCALE GENOMIC DNA]</scope>
    <source>
        <strain evidence="2 3">DSM 24947</strain>
    </source>
</reference>
<comment type="caution">
    <text evidence="2">The sequence shown here is derived from an EMBL/GenBank/DDBJ whole genome shotgun (WGS) entry which is preliminary data.</text>
</comment>
<feature type="domain" description="DUF222" evidence="1">
    <location>
        <begin position="40"/>
        <end position="358"/>
    </location>
</feature>
<dbReference type="Proteomes" id="UP000573729">
    <property type="component" value="Unassembled WGS sequence"/>
</dbReference>
<evidence type="ECO:0000259" key="1">
    <source>
        <dbReference type="Pfam" id="PF02720"/>
    </source>
</evidence>
<dbReference type="InterPro" id="IPR003615">
    <property type="entry name" value="HNH_nuc"/>
</dbReference>
<dbReference type="AlphaFoldDB" id="A0A7W7BV00"/>